<organism evidence="1 2">
    <name type="scientific">Stakelama pacifica</name>
    <dbReference type="NCBI Taxonomy" id="517720"/>
    <lineage>
        <taxon>Bacteria</taxon>
        <taxon>Pseudomonadati</taxon>
        <taxon>Pseudomonadota</taxon>
        <taxon>Alphaproteobacteria</taxon>
        <taxon>Sphingomonadales</taxon>
        <taxon>Sphingomonadaceae</taxon>
        <taxon>Stakelama</taxon>
    </lineage>
</organism>
<gene>
    <name evidence="1" type="ORF">EV664_1207</name>
</gene>
<comment type="caution">
    <text evidence="1">The sequence shown here is derived from an EMBL/GenBank/DDBJ whole genome shotgun (WGS) entry which is preliminary data.</text>
</comment>
<name>A0A4R6FAK1_9SPHN</name>
<sequence length="116" mass="13460">MHQRIIIRIPRIRDPHVTMMREKPVRWREKRADKCHRVSDFVGAAITDDHSVDLMLRNGDRLRAKLGSDCPALDFYSGFYMLPGEDGKICARRDSIRSRAGGSCEIENFRQMVAER</sequence>
<reference evidence="1 2" key="1">
    <citation type="submission" date="2019-03" db="EMBL/GenBank/DDBJ databases">
        <title>Genomic Encyclopedia of Type Strains, Phase IV (KMG-IV): sequencing the most valuable type-strain genomes for metagenomic binning, comparative biology and taxonomic classification.</title>
        <authorList>
            <person name="Goeker M."/>
        </authorList>
    </citation>
    <scope>NUCLEOTIDE SEQUENCE [LARGE SCALE GENOMIC DNA]</scope>
    <source>
        <strain evidence="1 2">DSM 25059</strain>
    </source>
</reference>
<keyword evidence="2" id="KW-1185">Reference proteome</keyword>
<evidence type="ECO:0000313" key="1">
    <source>
        <dbReference type="EMBL" id="TDN78073.1"/>
    </source>
</evidence>
<accession>A0A4R6FAK1</accession>
<evidence type="ECO:0000313" key="2">
    <source>
        <dbReference type="Proteomes" id="UP000295493"/>
    </source>
</evidence>
<proteinExistence type="predicted"/>
<dbReference type="Proteomes" id="UP000295493">
    <property type="component" value="Unassembled WGS sequence"/>
</dbReference>
<dbReference type="AlphaFoldDB" id="A0A4R6FAK1"/>
<protein>
    <submittedName>
        <fullName evidence="1">Uncharacterized protein</fullName>
    </submittedName>
</protein>
<dbReference type="EMBL" id="SNWD01000020">
    <property type="protein sequence ID" value="TDN78073.1"/>
    <property type="molecule type" value="Genomic_DNA"/>
</dbReference>